<feature type="domain" description="Tyrosine-protein phosphatase" evidence="5">
    <location>
        <begin position="63"/>
        <end position="206"/>
    </location>
</feature>
<dbReference type="PANTHER" id="PTHR10159:SF511">
    <property type="entry name" value="DUAL SPECIFICITY PROTEIN PHOSPHATASE 1"/>
    <property type="match status" value="1"/>
</dbReference>
<dbReference type="InterPro" id="IPR016130">
    <property type="entry name" value="Tyr_Pase_AS"/>
</dbReference>
<dbReference type="EMBL" id="ANJA01002848">
    <property type="protein sequence ID" value="ETO67752.1"/>
    <property type="molecule type" value="Genomic_DNA"/>
</dbReference>
<dbReference type="SMART" id="SM00404">
    <property type="entry name" value="PTPc_motif"/>
    <property type="match status" value="1"/>
</dbReference>
<dbReference type="GO" id="GO:0017017">
    <property type="term" value="F:MAP kinase tyrosine/serine/threonine phosphatase activity"/>
    <property type="evidence" value="ECO:0007669"/>
    <property type="project" value="TreeGrafter"/>
</dbReference>
<feature type="domain" description="Tyrosine specific protein phosphatases" evidence="6">
    <location>
        <begin position="126"/>
        <end position="195"/>
    </location>
</feature>
<comment type="caution">
    <text evidence="7">The sequence shown here is derived from an EMBL/GenBank/DDBJ whole genome shotgun (WGS) entry which is preliminary data.</text>
</comment>
<reference evidence="7 8" key="1">
    <citation type="submission" date="2013-11" db="EMBL/GenBank/DDBJ databases">
        <title>The Genome Sequence of Phytophthora parasitica P1976.</title>
        <authorList>
            <consortium name="The Broad Institute Genomics Platform"/>
            <person name="Russ C."/>
            <person name="Tyler B."/>
            <person name="Panabieres F."/>
            <person name="Shan W."/>
            <person name="Tripathy S."/>
            <person name="Grunwald N."/>
            <person name="Machado M."/>
            <person name="Johnson C.S."/>
            <person name="Walker B."/>
            <person name="Young S."/>
            <person name="Zeng Q."/>
            <person name="Gargeya S."/>
            <person name="Fitzgerald M."/>
            <person name="Haas B."/>
            <person name="Abouelleil A."/>
            <person name="Allen A.W."/>
            <person name="Alvarado L."/>
            <person name="Arachchi H.M."/>
            <person name="Berlin A.M."/>
            <person name="Chapman S.B."/>
            <person name="Gainer-Dewar J."/>
            <person name="Goldberg J."/>
            <person name="Griggs A."/>
            <person name="Gujja S."/>
            <person name="Hansen M."/>
            <person name="Howarth C."/>
            <person name="Imamovic A."/>
            <person name="Ireland A."/>
            <person name="Larimer J."/>
            <person name="McCowan C."/>
            <person name="Murphy C."/>
            <person name="Pearson M."/>
            <person name="Poon T.W."/>
            <person name="Priest M."/>
            <person name="Roberts A."/>
            <person name="Saif S."/>
            <person name="Shea T."/>
            <person name="Sisk P."/>
            <person name="Sykes S."/>
            <person name="Wortman J."/>
            <person name="Nusbaum C."/>
            <person name="Birren B."/>
        </authorList>
    </citation>
    <scope>NUCLEOTIDE SEQUENCE [LARGE SCALE GENOMIC DNA]</scope>
    <source>
        <strain evidence="7 8">P1976</strain>
    </source>
</reference>
<organism evidence="7 8">
    <name type="scientific">Phytophthora nicotianae P1976</name>
    <dbReference type="NCBI Taxonomy" id="1317066"/>
    <lineage>
        <taxon>Eukaryota</taxon>
        <taxon>Sar</taxon>
        <taxon>Stramenopiles</taxon>
        <taxon>Oomycota</taxon>
        <taxon>Peronosporomycetes</taxon>
        <taxon>Peronosporales</taxon>
        <taxon>Peronosporaceae</taxon>
        <taxon>Phytophthora</taxon>
    </lineage>
</organism>
<keyword evidence="3" id="KW-0378">Hydrolase</keyword>
<gene>
    <name evidence="7" type="ORF">F444_15360</name>
</gene>
<dbReference type="GO" id="GO:0043409">
    <property type="term" value="P:negative regulation of MAPK cascade"/>
    <property type="evidence" value="ECO:0007669"/>
    <property type="project" value="TreeGrafter"/>
</dbReference>
<dbReference type="PROSITE" id="PS50054">
    <property type="entry name" value="TYR_PHOSPHATASE_DUAL"/>
    <property type="match status" value="1"/>
</dbReference>
<protein>
    <recommendedName>
        <fullName evidence="2">protein-tyrosine-phosphatase</fullName>
        <ecNumber evidence="2">3.1.3.48</ecNumber>
    </recommendedName>
</protein>
<dbReference type="PROSITE" id="PS00383">
    <property type="entry name" value="TYR_PHOSPHATASE_1"/>
    <property type="match status" value="1"/>
</dbReference>
<evidence type="ECO:0000259" key="6">
    <source>
        <dbReference type="PROSITE" id="PS50056"/>
    </source>
</evidence>
<evidence type="ECO:0000259" key="5">
    <source>
        <dbReference type="PROSITE" id="PS50054"/>
    </source>
</evidence>
<evidence type="ECO:0000256" key="2">
    <source>
        <dbReference type="ARBA" id="ARBA00013064"/>
    </source>
</evidence>
<dbReference type="InterPro" id="IPR000340">
    <property type="entry name" value="Dual-sp_phosphatase_cat-dom"/>
</dbReference>
<dbReference type="PRINTS" id="PR01908">
    <property type="entry name" value="ADSPHPHTASE"/>
</dbReference>
<evidence type="ECO:0000313" key="7">
    <source>
        <dbReference type="EMBL" id="ETO67752.1"/>
    </source>
</evidence>
<dbReference type="SUPFAM" id="SSF52799">
    <property type="entry name" value="(Phosphotyrosine protein) phosphatases II"/>
    <property type="match status" value="1"/>
</dbReference>
<comment type="similarity">
    <text evidence="1">Belongs to the protein-tyrosine phosphatase family. Non-receptor class dual specificity subfamily.</text>
</comment>
<dbReference type="OrthoDB" id="10252009at2759"/>
<evidence type="ECO:0000256" key="4">
    <source>
        <dbReference type="ARBA" id="ARBA00022912"/>
    </source>
</evidence>
<dbReference type="SMART" id="SM00195">
    <property type="entry name" value="DSPc"/>
    <property type="match status" value="1"/>
</dbReference>
<dbReference type="InterPro" id="IPR029021">
    <property type="entry name" value="Prot-tyrosine_phosphatase-like"/>
</dbReference>
<dbReference type="Pfam" id="PF00782">
    <property type="entry name" value="DSPc"/>
    <property type="match status" value="1"/>
</dbReference>
<dbReference type="GO" id="GO:0005737">
    <property type="term" value="C:cytoplasm"/>
    <property type="evidence" value="ECO:0007669"/>
    <property type="project" value="TreeGrafter"/>
</dbReference>
<dbReference type="CDD" id="cd14498">
    <property type="entry name" value="DSP"/>
    <property type="match status" value="1"/>
</dbReference>
<evidence type="ECO:0000313" key="8">
    <source>
        <dbReference type="Proteomes" id="UP000028582"/>
    </source>
</evidence>
<evidence type="ECO:0000256" key="1">
    <source>
        <dbReference type="ARBA" id="ARBA00008601"/>
    </source>
</evidence>
<dbReference type="Gene3D" id="3.90.190.10">
    <property type="entry name" value="Protein tyrosine phosphatase superfamily"/>
    <property type="match status" value="1"/>
</dbReference>
<dbReference type="AlphaFoldDB" id="A0A080ZM91"/>
<dbReference type="GO" id="GO:0033550">
    <property type="term" value="F:MAP kinase tyrosine phosphatase activity"/>
    <property type="evidence" value="ECO:0007669"/>
    <property type="project" value="TreeGrafter"/>
</dbReference>
<dbReference type="InterPro" id="IPR020422">
    <property type="entry name" value="TYR_PHOSPHATASE_DUAL_dom"/>
</dbReference>
<name>A0A080ZM91_PHYNI</name>
<dbReference type="Proteomes" id="UP000028582">
    <property type="component" value="Unassembled WGS sequence"/>
</dbReference>
<dbReference type="PANTHER" id="PTHR10159">
    <property type="entry name" value="DUAL SPECIFICITY PROTEIN PHOSPHATASE"/>
    <property type="match status" value="1"/>
</dbReference>
<evidence type="ECO:0000256" key="3">
    <source>
        <dbReference type="ARBA" id="ARBA00022801"/>
    </source>
</evidence>
<dbReference type="PROSITE" id="PS50056">
    <property type="entry name" value="TYR_PHOSPHATASE_2"/>
    <property type="match status" value="1"/>
</dbReference>
<accession>A0A080ZM91</accession>
<dbReference type="InterPro" id="IPR000387">
    <property type="entry name" value="Tyr_Pase_dom"/>
</dbReference>
<sequence>MQTAKASIAASAGSHDDQLANKTSCDSTWTSSSAVITRKGTSSGFRKLREALMARKFESHDNIPVAVGAVPGLFIGSYGAANNLEALKTTGVTHVLCVSPTLPLNFPDVFTYLQLQVADLSSVRISDYFDDAFGFIDSALSSGGKVLVHCFMGISRSSTVILAYLIARRGFSLADALCKLRRVRPQVQPNSGFYRELVALEAKQNNSAS</sequence>
<keyword evidence="4" id="KW-0904">Protein phosphatase</keyword>
<dbReference type="GO" id="GO:0008330">
    <property type="term" value="F:protein tyrosine/threonine phosphatase activity"/>
    <property type="evidence" value="ECO:0007669"/>
    <property type="project" value="TreeGrafter"/>
</dbReference>
<proteinExistence type="inferred from homology"/>
<dbReference type="InterPro" id="IPR003595">
    <property type="entry name" value="Tyr_Pase_cat"/>
</dbReference>
<dbReference type="EC" id="3.1.3.48" evidence="2"/>